<dbReference type="GO" id="GO:0005886">
    <property type="term" value="C:plasma membrane"/>
    <property type="evidence" value="ECO:0007669"/>
    <property type="project" value="UniProtKB-SubCell"/>
</dbReference>
<dbReference type="PANTHER" id="PTHR47529:SF1">
    <property type="entry name" value="PERIPLASMIC CHAPERONE PPID"/>
    <property type="match status" value="1"/>
</dbReference>
<keyword evidence="11" id="KW-0413">Isomerase</keyword>
<evidence type="ECO:0000256" key="13">
    <source>
        <dbReference type="SAM" id="Phobius"/>
    </source>
</evidence>
<feature type="transmembrane region" description="Helical" evidence="13">
    <location>
        <begin position="12"/>
        <end position="34"/>
    </location>
</feature>
<evidence type="ECO:0000256" key="7">
    <source>
        <dbReference type="ARBA" id="ARBA00023186"/>
    </source>
</evidence>
<evidence type="ECO:0000256" key="9">
    <source>
        <dbReference type="ARBA" id="ARBA00040743"/>
    </source>
</evidence>
<dbReference type="SUPFAM" id="SSF54534">
    <property type="entry name" value="FKBP-like"/>
    <property type="match status" value="1"/>
</dbReference>
<proteinExistence type="inferred from homology"/>
<dbReference type="Pfam" id="PF13624">
    <property type="entry name" value="SurA_N_3"/>
    <property type="match status" value="1"/>
</dbReference>
<keyword evidence="4 13" id="KW-0812">Transmembrane</keyword>
<evidence type="ECO:0000256" key="3">
    <source>
        <dbReference type="ARBA" id="ARBA00022519"/>
    </source>
</evidence>
<keyword evidence="6 13" id="KW-0472">Membrane</keyword>
<name>A0A540VRH8_9GAMM</name>
<dbReference type="AlphaFoldDB" id="A0A540VRH8"/>
<feature type="domain" description="PpiC" evidence="14">
    <location>
        <begin position="266"/>
        <end position="368"/>
    </location>
</feature>
<dbReference type="InterPro" id="IPR046357">
    <property type="entry name" value="PPIase_dom_sf"/>
</dbReference>
<dbReference type="GO" id="GO:0003755">
    <property type="term" value="F:peptidyl-prolyl cis-trans isomerase activity"/>
    <property type="evidence" value="ECO:0007669"/>
    <property type="project" value="UniProtKB-KW"/>
</dbReference>
<evidence type="ECO:0000313" key="15">
    <source>
        <dbReference type="EMBL" id="TQE99370.1"/>
    </source>
</evidence>
<evidence type="ECO:0000256" key="11">
    <source>
        <dbReference type="PROSITE-ProRule" id="PRU00278"/>
    </source>
</evidence>
<comment type="similarity">
    <text evidence="8">Belongs to the PpiD chaperone family.</text>
</comment>
<evidence type="ECO:0000256" key="6">
    <source>
        <dbReference type="ARBA" id="ARBA00023136"/>
    </source>
</evidence>
<dbReference type="InterPro" id="IPR000297">
    <property type="entry name" value="PPIase_PpiC"/>
</dbReference>
<dbReference type="Pfam" id="PF00639">
    <property type="entry name" value="Rotamase"/>
    <property type="match status" value="1"/>
</dbReference>
<reference evidence="15 16" key="1">
    <citation type="submission" date="2019-06" db="EMBL/GenBank/DDBJ databases">
        <title>Metagenome assembled Genome of Spiribacter salinus SL48-SHIP from the microbial mat of Salt Lake 48 (Novosibirsk region, Russia).</title>
        <authorList>
            <person name="Shipova A."/>
            <person name="Rozanov A.S."/>
            <person name="Bryanskaya A.V."/>
            <person name="Peltek S.E."/>
        </authorList>
    </citation>
    <scope>NUCLEOTIDE SEQUENCE [LARGE SCALE GENOMIC DNA]</scope>
    <source>
        <strain evidence="15">SL48-SHIP-2</strain>
    </source>
</reference>
<comment type="caution">
    <text evidence="15">The sequence shown here is derived from an EMBL/GenBank/DDBJ whole genome shotgun (WGS) entry which is preliminary data.</text>
</comment>
<dbReference type="EMBL" id="VIFK01000067">
    <property type="protein sequence ID" value="TQE99370.1"/>
    <property type="molecule type" value="Genomic_DNA"/>
</dbReference>
<dbReference type="PANTHER" id="PTHR47529">
    <property type="entry name" value="PEPTIDYL-PROLYL CIS-TRANS ISOMERASE D"/>
    <property type="match status" value="1"/>
</dbReference>
<dbReference type="SUPFAM" id="SSF109998">
    <property type="entry name" value="Triger factor/SurA peptide-binding domain-like"/>
    <property type="match status" value="1"/>
</dbReference>
<dbReference type="Gene3D" id="1.10.4030.10">
    <property type="entry name" value="Porin chaperone SurA, peptide-binding domain"/>
    <property type="match status" value="1"/>
</dbReference>
<evidence type="ECO:0000256" key="8">
    <source>
        <dbReference type="ARBA" id="ARBA00038408"/>
    </source>
</evidence>
<protein>
    <recommendedName>
        <fullName evidence="9">Periplasmic chaperone PpiD</fullName>
    </recommendedName>
    <alternativeName>
        <fullName evidence="10">Periplasmic folding chaperone</fullName>
    </alternativeName>
</protein>
<comment type="subcellular location">
    <subcellularLocation>
        <location evidence="1">Cell inner membrane</location>
        <topology evidence="1">Single-pass type II membrane protein</topology>
        <orientation evidence="1">Periplasmic side</orientation>
    </subcellularLocation>
</comment>
<dbReference type="PROSITE" id="PS01096">
    <property type="entry name" value="PPIC_PPIASE_1"/>
    <property type="match status" value="1"/>
</dbReference>
<keyword evidence="7" id="KW-0143">Chaperone</keyword>
<evidence type="ECO:0000256" key="10">
    <source>
        <dbReference type="ARBA" id="ARBA00042775"/>
    </source>
</evidence>
<keyword evidence="3" id="KW-0997">Cell inner membrane</keyword>
<evidence type="ECO:0000256" key="4">
    <source>
        <dbReference type="ARBA" id="ARBA00022692"/>
    </source>
</evidence>
<evidence type="ECO:0000256" key="12">
    <source>
        <dbReference type="SAM" id="MobiDB-lite"/>
    </source>
</evidence>
<evidence type="ECO:0000313" key="16">
    <source>
        <dbReference type="Proteomes" id="UP000315400"/>
    </source>
</evidence>
<dbReference type="InterPro" id="IPR027304">
    <property type="entry name" value="Trigger_fact/SurA_dom_sf"/>
</dbReference>
<keyword evidence="2" id="KW-1003">Cell membrane</keyword>
<keyword evidence="5 13" id="KW-1133">Transmembrane helix</keyword>
<accession>A0A540VRH8</accession>
<dbReference type="PROSITE" id="PS50198">
    <property type="entry name" value="PPIC_PPIASE_2"/>
    <property type="match status" value="1"/>
</dbReference>
<organism evidence="15 16">
    <name type="scientific">Spiribacter salinus</name>
    <dbReference type="NCBI Taxonomy" id="1335746"/>
    <lineage>
        <taxon>Bacteria</taxon>
        <taxon>Pseudomonadati</taxon>
        <taxon>Pseudomonadota</taxon>
        <taxon>Gammaproteobacteria</taxon>
        <taxon>Chromatiales</taxon>
        <taxon>Ectothiorhodospiraceae</taxon>
        <taxon>Spiribacter</taxon>
    </lineage>
</organism>
<dbReference type="STRING" id="1260251.SPISAL_02870"/>
<gene>
    <name evidence="15" type="ORF">FKY71_09005</name>
</gene>
<sequence>MLLAIRDRTRGWIAYLIVALLVVPFALFGLYNYVGNGGGERTVATVDGEEITSTQLDEAFQARQSELREVLGDRFDSRLFDSDQIRREALDQLIDRQLLLNHAEATGIQVSDADVATYIRSREFFESDGAFSVDRYRDVLQQNRLTPDRYEAQVRQDLTTNLLRRVVESSAYTSDWELDRLIALQQQRREIGWVSVDADAYQNAVELTENELEAWYADNAERFRRPARVKLRYLSLDPEALAEEMTVSEEEIQAAYDERLASPEASGERTVRHILVQVPRDADDTEVAEAREAIESARARIKGGEPFEAVAEAVSDDTGSARRGGDLGRVARDDLAPAFAEAAWSLDPQELSDPVRTDFGFHLIEVTNAPGSDQPSLAALEDELRQEVALDKAERAVFERGNQLETLAFENPDTLAPAAEALGVDISQSDWIPQGGTESGIGSEPAVLDAAFSDALLEDRENSDLIELNDETYVVLRVDQYEDERVPPLSDVRDEAREAFRNERALTLAKAQAESLAGDLRSGSDPVSAANGVRGAEGHAPRLASRNNRDLPGGVRERAFRLYLGDSNERAVGVASASGGWAAVVLTDIEAGDPDAADAEQREQLRSTINDLDSRDGFRSVLAALRADADVEIREDSL</sequence>
<dbReference type="InterPro" id="IPR023058">
    <property type="entry name" value="PPIase_PpiC_CS"/>
</dbReference>
<evidence type="ECO:0000259" key="14">
    <source>
        <dbReference type="PROSITE" id="PS50198"/>
    </source>
</evidence>
<dbReference type="Proteomes" id="UP000315400">
    <property type="component" value="Unassembled WGS sequence"/>
</dbReference>
<dbReference type="InterPro" id="IPR052029">
    <property type="entry name" value="PpiD_chaperone"/>
</dbReference>
<evidence type="ECO:0000256" key="5">
    <source>
        <dbReference type="ARBA" id="ARBA00022989"/>
    </source>
</evidence>
<keyword evidence="11" id="KW-0697">Rotamase</keyword>
<evidence type="ECO:0000256" key="2">
    <source>
        <dbReference type="ARBA" id="ARBA00022475"/>
    </source>
</evidence>
<dbReference type="Gene3D" id="3.10.50.40">
    <property type="match status" value="1"/>
</dbReference>
<feature type="region of interest" description="Disordered" evidence="12">
    <location>
        <begin position="517"/>
        <end position="550"/>
    </location>
</feature>
<evidence type="ECO:0000256" key="1">
    <source>
        <dbReference type="ARBA" id="ARBA00004382"/>
    </source>
</evidence>